<dbReference type="AlphaFoldDB" id="A0AAE0ZD77"/>
<keyword evidence="2" id="KW-1185">Reference proteome</keyword>
<proteinExistence type="predicted"/>
<organism evidence="1 2">
    <name type="scientific">Elysia crispata</name>
    <name type="common">lettuce slug</name>
    <dbReference type="NCBI Taxonomy" id="231223"/>
    <lineage>
        <taxon>Eukaryota</taxon>
        <taxon>Metazoa</taxon>
        <taxon>Spiralia</taxon>
        <taxon>Lophotrochozoa</taxon>
        <taxon>Mollusca</taxon>
        <taxon>Gastropoda</taxon>
        <taxon>Heterobranchia</taxon>
        <taxon>Euthyneura</taxon>
        <taxon>Panpulmonata</taxon>
        <taxon>Sacoglossa</taxon>
        <taxon>Placobranchoidea</taxon>
        <taxon>Plakobranchidae</taxon>
        <taxon>Elysia</taxon>
    </lineage>
</organism>
<dbReference type="Proteomes" id="UP001283361">
    <property type="component" value="Unassembled WGS sequence"/>
</dbReference>
<dbReference type="EMBL" id="JAWDGP010004159">
    <property type="protein sequence ID" value="KAK3767289.1"/>
    <property type="molecule type" value="Genomic_DNA"/>
</dbReference>
<reference evidence="1" key="1">
    <citation type="journal article" date="2023" name="G3 (Bethesda)">
        <title>A reference genome for the long-term kleptoplast-retaining sea slug Elysia crispata morphotype clarki.</title>
        <authorList>
            <person name="Eastman K.E."/>
            <person name="Pendleton A.L."/>
            <person name="Shaikh M.A."/>
            <person name="Suttiyut T."/>
            <person name="Ogas R."/>
            <person name="Tomko P."/>
            <person name="Gavelis G."/>
            <person name="Widhalm J.R."/>
            <person name="Wisecaver J.H."/>
        </authorList>
    </citation>
    <scope>NUCLEOTIDE SEQUENCE</scope>
    <source>
        <strain evidence="1">ECLA1</strain>
    </source>
</reference>
<name>A0AAE0ZD77_9GAST</name>
<gene>
    <name evidence="1" type="ORF">RRG08_059023</name>
</gene>
<protein>
    <submittedName>
        <fullName evidence="1">Uncharacterized protein</fullName>
    </submittedName>
</protein>
<evidence type="ECO:0000313" key="1">
    <source>
        <dbReference type="EMBL" id="KAK3767289.1"/>
    </source>
</evidence>
<evidence type="ECO:0000313" key="2">
    <source>
        <dbReference type="Proteomes" id="UP001283361"/>
    </source>
</evidence>
<sequence>MLRQHVHKSVVATANSTQKSSVVLFGWAIYANQLGNIRPPINLAEGKSTTVFDKPPLSALQEGPLNQLGSHTQLPAQAQRKIDQSILPPDRSGLIIVVRKRQSVRIELRAEVSCLLVRAREGAAYSAGSPVKDLSNVQRECGEVRHRKPLEALLELARELAGNPRDLALNFDLTDSSSQFLHQRFEPRSPTLPIGKSASVVVLTSDDSVRKPPLIMRGH</sequence>
<comment type="caution">
    <text evidence="1">The sequence shown here is derived from an EMBL/GenBank/DDBJ whole genome shotgun (WGS) entry which is preliminary data.</text>
</comment>
<accession>A0AAE0ZD77</accession>